<feature type="compositionally biased region" description="Low complexity" evidence="3">
    <location>
        <begin position="2273"/>
        <end position="2286"/>
    </location>
</feature>
<feature type="region of interest" description="Disordered" evidence="3">
    <location>
        <begin position="2273"/>
        <end position="2342"/>
    </location>
</feature>
<feature type="region of interest" description="Disordered" evidence="3">
    <location>
        <begin position="1081"/>
        <end position="1100"/>
    </location>
</feature>
<dbReference type="SMART" id="SM00487">
    <property type="entry name" value="DEXDc"/>
    <property type="match status" value="1"/>
</dbReference>
<dbReference type="GO" id="GO:0003676">
    <property type="term" value="F:nucleic acid binding"/>
    <property type="evidence" value="ECO:0007669"/>
    <property type="project" value="InterPro"/>
</dbReference>
<accession>A0A1G7ADI5</accession>
<dbReference type="PANTHER" id="PTHR47957:SF3">
    <property type="entry name" value="ATP-DEPENDENT HELICASE HRQ1"/>
    <property type="match status" value="1"/>
</dbReference>
<dbReference type="SMART" id="SM00490">
    <property type="entry name" value="HELICc"/>
    <property type="match status" value="1"/>
</dbReference>
<keyword evidence="7" id="KW-0347">Helicase</keyword>
<dbReference type="EMBL" id="JAWNFU010000001">
    <property type="protein sequence ID" value="MDY5152620.1"/>
    <property type="molecule type" value="Genomic_DNA"/>
</dbReference>
<dbReference type="GO" id="GO:0036297">
    <property type="term" value="P:interstrand cross-link repair"/>
    <property type="evidence" value="ECO:0007669"/>
    <property type="project" value="TreeGrafter"/>
</dbReference>
<evidence type="ECO:0000313" key="8">
    <source>
        <dbReference type="Proteomes" id="UP000182744"/>
    </source>
</evidence>
<dbReference type="GO" id="GO:0043138">
    <property type="term" value="F:3'-5' DNA helicase activity"/>
    <property type="evidence" value="ECO:0007669"/>
    <property type="project" value="TreeGrafter"/>
</dbReference>
<sequence>MAMLNPIGAAKSIEAGISEYLTSSFTLNDPATSQALEDFLTDPVDGMFHGPFVRVRLPYQPAPENGTSATQPLSWLPEGFQPYSHQARAFARLRSDAANPSGTGPQPTIVATGTGSGKTEAFLYPIIDHALRARNAGIGGIKAIIIYPMNALAADQESRLARLLAEDKRLHGLRGGIYTGATTQQRQRATSTHLISSRAAMRVDPPDILLTNYKMLDQLLLRDDDQPLWELSAQSLQYIVLDEFHTYDGAQGTDVALLLRRLGLRLRDFAPDRFPDPHVPLGPITPVATSATLGDKASEVLDFAHTVFGTPFPDSALIGENLMDYERWSARLRAELAANTATSTTPDTAPNTVTAGRAENSTPGAAPDAEPLASEFDAAAAREAMHKVCAAMEAFENGTAANTETADPGELRAAFVQEIFARHVLHLPHLPHRPGASTPEASAAESTAAPTLPETSAAPTPEELLRAYALHPLFKNILQWAARPAPLRERPAPLPENDRRQRWAVPSLTERFVAEYAIPARSENAAGESLPELFMGYALEFMASLRAVVTAADSHLRLLVPGVETHLWIREVSRVDRLVGEPEAGEKLFRWSDDGPLEESNNAATWLPACYCRHCGRAGWMGSLRAGSEAELVEDATEIRRSSAQNSGKQRPLMDAQAAAGQAREEGRAFAGVKTSDATNCNYWLDAENKHLLTSAPSEEDIQTARVVPVVTYAPHQDSEERANKEICPSCGEPDSIRYIGSSIATLLSVALSNLFGLPELDASEKKTLVFTDSVQDAAHRAAFVQDRSHVFTFRGLIYQAIPEEGISLTELTRQMMDRTGKIERRQVSANSVAGKKQKAHNAQVCRRRYELLPAHIAKIRAYRPYWEPDTEADRSAHRKAERFARERISFDVAQEFGQRSHLPRSLMLTGTAGAFVDATEPSLLAAAQAAVAGLPETLEGFEISAETLIQWARGFLEIIRERGGIYHRWLDSYLKANADTYLLNRRSARSQGIPTFPPGGGPEFPRAGRPFSNKAAERLCVSPLASPQGRYARWTARQLHIKGLGPHEASRCVVELAYHLAERGLLRQIRPQNARAYNPSRWASHPHSGTPAGADAATSHRERKEALFALDPDLVIAERTETATRTEGASRPRPGLECDTCRSAFAVAASKVPDLVGMACPVADCDGYLRQENIADGYYANLYTSRSPRTVMAAEHSSLLSEKERAHLETQFKGKKNEPAAPDAPNVLVATPTLEMGIDIGDLSTVFLSSLPKTVANYQQRVGRAGRKTGNSLAVTLSRGRGETLPKIAWPLSMIDGDVTAPTAFLRATAIVERQFLARLLDTMEKPGVRHSPSVFGYAENNLVPLIQKRIGAGIEGVLNDFLATLSDFITPEDAQRLRAWATGDGPRDLIGTLTAQQLDWAEEQRSLTERIEQLKKLCAELEPLSASEQATLQRQEGAAATGKETGAQIEYRTANANLRHAMRLRVDRNEEYWISGMERTGLLPNFTLLDDSVELSVGISRVDEETQKREIERRDYTRGAAQALQELAPGASFYAQGIRADITAVDLGPESSRVEQWHLCPSCSYSERDTGTNVNRVCPACGDTKWNDAGQRAAVVQLRKVSADADGIRNAIGDDRDERRVTVFHTVLTCNFDSARVSRNWYTNKGFGVQVLPQVDLRWLNLGRGSGEKIAISGQEYEAPGFRVCPECGHEDSNDRTNHWYDHRPWCSLRSELNLEPRTIFLGRELTTQGVLLRIPKFITRGDNEALPSLIAALRLGFREVIGGDPDNLDISAVRVPSQASTGVTDALLLHDVVPGGTGYLMQFEQPGGVWNLLYSTWQRLRNCDCGEDGRRCCTNCLLPYTLHGQIHNTSRYSAQASLIKLLTDNPAADLDTEPPAEGWDEQTILEEEPEPDPASELEVRFREYFRQGLQDRNIASQSTINSHGQRTITFQFPGQTSTWHMREQEILRDSNILVQPDFFFEATDWASGDREPIQIAVFTDGYAFHKQETFADDIRNRHALHDYGIIPWTITWTDLDWYQEVRETGGNTANHRPEWYYDVQNNPDPNVIGNQELEQVITADPLSQLFDLLRNPNLQRRQVIATRTKLEALVSSNLDSVQGGGASPLPAWKRRVVLPKKENSNNTSGSPVVISLEGVNSDGSIADAFEQEDWAIYHHLLNLFYTSTNSITVRFDDGAELFTQGAAFMPDLAPVPEPESDSWDAAFAEYEGEPDVVEALDALRRAGVAAPEMIGEEIGGIPTVASWLGRIFLAFAAEDIPASAAYTPEPAAAQGAGAQGADTQGAAGTQGAGAQGAGTGSDMQGASAQDADTQGGDTQGAQWYSLEQISGGDIPDSLPRMGQ</sequence>
<name>A0A1G7ADI5_9ACTO</name>
<reference evidence="6" key="3">
    <citation type="submission" date="2023-10" db="EMBL/GenBank/DDBJ databases">
        <title>Whole Genome based description of the genera Actinobaculum and Actinotignum reveals a complex phylogenetic relationship within the species included in the genus Actinotignum.</title>
        <authorList>
            <person name="Jensen C.S."/>
            <person name="Dargis R."/>
            <person name="Kemp M."/>
            <person name="Christensen J.J."/>
        </authorList>
    </citation>
    <scope>NUCLEOTIDE SEQUENCE</scope>
    <source>
        <strain evidence="6">Actinobaculum_suis_CCUG19206T</strain>
    </source>
</reference>
<feature type="domain" description="Helicase C-terminal" evidence="5">
    <location>
        <begin position="1152"/>
        <end position="1312"/>
    </location>
</feature>
<evidence type="ECO:0000256" key="1">
    <source>
        <dbReference type="ARBA" id="ARBA00022741"/>
    </source>
</evidence>
<dbReference type="InterPro" id="IPR014001">
    <property type="entry name" value="Helicase_ATP-bd"/>
</dbReference>
<feature type="compositionally biased region" description="Gly residues" evidence="3">
    <location>
        <begin position="2287"/>
        <end position="2298"/>
    </location>
</feature>
<protein>
    <submittedName>
        <fullName evidence="6">DEAD/DEAH box helicase</fullName>
    </submittedName>
    <submittedName>
        <fullName evidence="7">Helicase conserved C-terminal domain-containing protein</fullName>
    </submittedName>
</protein>
<dbReference type="Pfam" id="PF00270">
    <property type="entry name" value="DEAD"/>
    <property type="match status" value="1"/>
</dbReference>
<dbReference type="Pfam" id="PF00271">
    <property type="entry name" value="Helicase_C"/>
    <property type="match status" value="1"/>
</dbReference>
<dbReference type="PROSITE" id="PS51192">
    <property type="entry name" value="HELICASE_ATP_BIND_1"/>
    <property type="match status" value="1"/>
</dbReference>
<dbReference type="Gene3D" id="3.40.50.300">
    <property type="entry name" value="P-loop containing nucleotide triphosphate hydrolases"/>
    <property type="match status" value="2"/>
</dbReference>
<reference evidence="8" key="1">
    <citation type="submission" date="2016-10" db="EMBL/GenBank/DDBJ databases">
        <authorList>
            <person name="Varghese N."/>
        </authorList>
    </citation>
    <scope>NUCLEOTIDE SEQUENCE [LARGE SCALE GENOMIC DNA]</scope>
    <source>
        <strain evidence="8">DSM 20639</strain>
    </source>
</reference>
<dbReference type="GO" id="GO:0005524">
    <property type="term" value="F:ATP binding"/>
    <property type="evidence" value="ECO:0007669"/>
    <property type="project" value="UniProtKB-KW"/>
</dbReference>
<dbReference type="EMBL" id="FNAU01000002">
    <property type="protein sequence ID" value="SDE12095.1"/>
    <property type="molecule type" value="Genomic_DNA"/>
</dbReference>
<keyword evidence="7" id="KW-0378">Hydrolase</keyword>
<dbReference type="Proteomes" id="UP000182744">
    <property type="component" value="Unassembled WGS sequence"/>
</dbReference>
<feature type="region of interest" description="Disordered" evidence="3">
    <location>
        <begin position="430"/>
        <end position="457"/>
    </location>
</feature>
<evidence type="ECO:0000313" key="6">
    <source>
        <dbReference type="EMBL" id="MDY5152620.1"/>
    </source>
</evidence>
<evidence type="ECO:0000256" key="2">
    <source>
        <dbReference type="ARBA" id="ARBA00022840"/>
    </source>
</evidence>
<dbReference type="InterPro" id="IPR011545">
    <property type="entry name" value="DEAD/DEAH_box_helicase_dom"/>
</dbReference>
<dbReference type="Proteomes" id="UP001273799">
    <property type="component" value="Unassembled WGS sequence"/>
</dbReference>
<dbReference type="SUPFAM" id="SSF52540">
    <property type="entry name" value="P-loop containing nucleoside triphosphate hydrolases"/>
    <property type="match status" value="2"/>
</dbReference>
<feature type="domain" description="Helicase ATP-binding" evidence="4">
    <location>
        <begin position="99"/>
        <end position="311"/>
    </location>
</feature>
<gene>
    <name evidence="6" type="ORF">R6G71_00925</name>
    <name evidence="7" type="ORF">SAMN05421878_102153</name>
</gene>
<feature type="compositionally biased region" description="Low complexity" evidence="3">
    <location>
        <begin position="433"/>
        <end position="455"/>
    </location>
</feature>
<evidence type="ECO:0000259" key="5">
    <source>
        <dbReference type="PROSITE" id="PS51194"/>
    </source>
</evidence>
<organism evidence="7 8">
    <name type="scientific">Actinobaculum suis</name>
    <dbReference type="NCBI Taxonomy" id="1657"/>
    <lineage>
        <taxon>Bacteria</taxon>
        <taxon>Bacillati</taxon>
        <taxon>Actinomycetota</taxon>
        <taxon>Actinomycetes</taxon>
        <taxon>Actinomycetales</taxon>
        <taxon>Actinomycetaceae</taxon>
        <taxon>Actinobaculum</taxon>
    </lineage>
</organism>
<dbReference type="InterPro" id="IPR001650">
    <property type="entry name" value="Helicase_C-like"/>
</dbReference>
<feature type="compositionally biased region" description="Polar residues" evidence="3">
    <location>
        <begin position="339"/>
        <end position="363"/>
    </location>
</feature>
<dbReference type="GO" id="GO:0006289">
    <property type="term" value="P:nucleotide-excision repair"/>
    <property type="evidence" value="ECO:0007669"/>
    <property type="project" value="TreeGrafter"/>
</dbReference>
<dbReference type="RefSeq" id="WP_074661033.1">
    <property type="nucleotide sequence ID" value="NZ_FNAU01000002.1"/>
</dbReference>
<dbReference type="PROSITE" id="PS51194">
    <property type="entry name" value="HELICASE_CTER"/>
    <property type="match status" value="1"/>
</dbReference>
<reference evidence="7" key="2">
    <citation type="submission" date="2016-10" db="EMBL/GenBank/DDBJ databases">
        <authorList>
            <person name="de Groot N.N."/>
        </authorList>
    </citation>
    <scope>NUCLEOTIDE SEQUENCE [LARGE SCALE GENOMIC DNA]</scope>
    <source>
        <strain evidence="7">DSM 20639</strain>
    </source>
</reference>
<proteinExistence type="predicted"/>
<keyword evidence="1" id="KW-0547">Nucleotide-binding</keyword>
<feature type="region of interest" description="Disordered" evidence="3">
    <location>
        <begin position="339"/>
        <end position="371"/>
    </location>
</feature>
<keyword evidence="8" id="KW-1185">Reference proteome</keyword>
<keyword evidence="2" id="KW-0067">ATP-binding</keyword>
<evidence type="ECO:0000313" key="7">
    <source>
        <dbReference type="EMBL" id="SDE12095.1"/>
    </source>
</evidence>
<dbReference type="InterPro" id="IPR027417">
    <property type="entry name" value="P-loop_NTPase"/>
</dbReference>
<dbReference type="PANTHER" id="PTHR47957">
    <property type="entry name" value="ATP-DEPENDENT HELICASE HRQ1"/>
    <property type="match status" value="1"/>
</dbReference>
<feature type="compositionally biased region" description="Polar residues" evidence="3">
    <location>
        <begin position="2300"/>
        <end position="2327"/>
    </location>
</feature>
<dbReference type="InterPro" id="IPR018973">
    <property type="entry name" value="MZB"/>
</dbReference>
<dbReference type="Pfam" id="PF09369">
    <property type="entry name" value="MZB"/>
    <property type="match status" value="1"/>
</dbReference>
<evidence type="ECO:0000256" key="3">
    <source>
        <dbReference type="SAM" id="MobiDB-lite"/>
    </source>
</evidence>
<evidence type="ECO:0000259" key="4">
    <source>
        <dbReference type="PROSITE" id="PS51192"/>
    </source>
</evidence>